<dbReference type="EC" id="4.2.1.126" evidence="3"/>
<dbReference type="HAMAP" id="MF_00068">
    <property type="entry name" value="MurQ"/>
    <property type="match status" value="1"/>
</dbReference>
<dbReference type="NCBIfam" id="NF003915">
    <property type="entry name" value="PRK05441.1"/>
    <property type="match status" value="1"/>
</dbReference>
<dbReference type="NCBIfam" id="TIGR00274">
    <property type="entry name" value="N-acetylmuramic acid 6-phosphate etherase"/>
    <property type="match status" value="1"/>
</dbReference>
<feature type="active site" description="Proton donor" evidence="3">
    <location>
        <position position="90"/>
    </location>
</feature>
<accession>A0A841FR86</accession>
<dbReference type="PROSITE" id="PS01272">
    <property type="entry name" value="GCKR"/>
    <property type="match status" value="1"/>
</dbReference>
<evidence type="ECO:0000313" key="6">
    <source>
        <dbReference type="Proteomes" id="UP000548476"/>
    </source>
</evidence>
<comment type="catalytic activity">
    <reaction evidence="3">
        <text>N-acetyl-D-muramate 6-phosphate + H2O = N-acetyl-D-glucosamine 6-phosphate + (R)-lactate</text>
        <dbReference type="Rhea" id="RHEA:26410"/>
        <dbReference type="ChEBI" id="CHEBI:15377"/>
        <dbReference type="ChEBI" id="CHEBI:16004"/>
        <dbReference type="ChEBI" id="CHEBI:57513"/>
        <dbReference type="ChEBI" id="CHEBI:58722"/>
        <dbReference type="EC" id="4.2.1.126"/>
    </reaction>
</comment>
<dbReference type="FunFam" id="3.40.50.10490:FF:000014">
    <property type="entry name" value="N-acetylmuramic acid 6-phosphate etherase"/>
    <property type="match status" value="1"/>
</dbReference>
<evidence type="ECO:0000313" key="5">
    <source>
        <dbReference type="EMBL" id="MBB6039811.1"/>
    </source>
</evidence>
<dbReference type="InterPro" id="IPR001347">
    <property type="entry name" value="SIS_dom"/>
</dbReference>
<dbReference type="NCBIfam" id="NF009222">
    <property type="entry name" value="PRK12570.1"/>
    <property type="match status" value="1"/>
</dbReference>
<keyword evidence="1 3" id="KW-0456">Lyase</keyword>
<feature type="active site" evidence="3">
    <location>
        <position position="121"/>
    </location>
</feature>
<evidence type="ECO:0000256" key="3">
    <source>
        <dbReference type="HAMAP-Rule" id="MF_00068"/>
    </source>
</evidence>
<comment type="similarity">
    <text evidence="3">Belongs to the GCKR-like family. MurNAc-6-P etherase subfamily.</text>
</comment>
<dbReference type="InterPro" id="IPR005488">
    <property type="entry name" value="Etherase_MurQ"/>
</dbReference>
<dbReference type="InterPro" id="IPR046348">
    <property type="entry name" value="SIS_dom_sf"/>
</dbReference>
<dbReference type="PANTHER" id="PTHR10088:SF4">
    <property type="entry name" value="GLUCOKINASE REGULATORY PROTEIN"/>
    <property type="match status" value="1"/>
</dbReference>
<dbReference type="Gene3D" id="3.40.50.10490">
    <property type="entry name" value="Glucose-6-phosphate isomerase like protein, domain 1"/>
    <property type="match status" value="2"/>
</dbReference>
<evidence type="ECO:0000256" key="1">
    <source>
        <dbReference type="ARBA" id="ARBA00023239"/>
    </source>
</evidence>
<comment type="subunit">
    <text evidence="3">Homodimer.</text>
</comment>
<dbReference type="CDD" id="cd05007">
    <property type="entry name" value="SIS_Etherase"/>
    <property type="match status" value="1"/>
</dbReference>
<dbReference type="AlphaFoldDB" id="A0A841FR86"/>
<gene>
    <name evidence="3" type="primary">murQ</name>
    <name evidence="5" type="ORF">HNR73_007710</name>
</gene>
<dbReference type="PANTHER" id="PTHR10088">
    <property type="entry name" value="GLUCOKINASE REGULATORY PROTEIN"/>
    <property type="match status" value="1"/>
</dbReference>
<dbReference type="InterPro" id="IPR040190">
    <property type="entry name" value="MURQ/GCKR"/>
</dbReference>
<proteinExistence type="inferred from homology"/>
<dbReference type="PROSITE" id="PS51464">
    <property type="entry name" value="SIS"/>
    <property type="match status" value="1"/>
</dbReference>
<comment type="caution">
    <text evidence="5">The sequence shown here is derived from an EMBL/GenBank/DDBJ whole genome shotgun (WGS) entry which is preliminary data.</text>
</comment>
<dbReference type="GO" id="GO:0016835">
    <property type="term" value="F:carbon-oxygen lyase activity"/>
    <property type="evidence" value="ECO:0007669"/>
    <property type="project" value="UniProtKB-UniRule"/>
</dbReference>
<dbReference type="Proteomes" id="UP000548476">
    <property type="component" value="Unassembled WGS sequence"/>
</dbReference>
<sequence>MTTVNDAATLAELGTEQADARYAHIDRMSVGELAATMNDADAEVPRAVARALPEITAAIEAIVPRLKAGGRIRYVGAGTAGRVAVVDASEAPPTYGTPPEFIQAILAGGPDALVLSTEGAEDDEAAAVAAIDENRVGPNDVVIGIAASGRTPFAIAAVARARELGALTVGISCNTGTRLSATAEHAIEINVGPEVVAGSTRLKSGTAQKLVLNMISTIAMVQLGKTYGNRMVDMQILNDKLAVRAARMVAEITGVAFDAAETALAKAGNNTKLAVLMIERGVDAETGRDMLAAAGGRLGAALGES</sequence>
<reference evidence="5 6" key="1">
    <citation type="submission" date="2020-08" db="EMBL/GenBank/DDBJ databases">
        <title>Genomic Encyclopedia of Type Strains, Phase IV (KMG-IV): sequencing the most valuable type-strain genomes for metagenomic binning, comparative biology and taxonomic classification.</title>
        <authorList>
            <person name="Goeker M."/>
        </authorList>
    </citation>
    <scope>NUCLEOTIDE SEQUENCE [LARGE SCALE GENOMIC DNA]</scope>
    <source>
        <strain evidence="5 6">YIM 65646</strain>
    </source>
</reference>
<dbReference type="GO" id="GO:0097367">
    <property type="term" value="F:carbohydrate derivative binding"/>
    <property type="evidence" value="ECO:0007669"/>
    <property type="project" value="InterPro"/>
</dbReference>
<dbReference type="GO" id="GO:0097173">
    <property type="term" value="P:N-acetylmuramic acid catabolic process"/>
    <property type="evidence" value="ECO:0007669"/>
    <property type="project" value="UniProtKB-UniPathway"/>
</dbReference>
<dbReference type="GO" id="GO:0009254">
    <property type="term" value="P:peptidoglycan turnover"/>
    <property type="evidence" value="ECO:0007669"/>
    <property type="project" value="TreeGrafter"/>
</dbReference>
<dbReference type="Gene3D" id="1.10.8.1080">
    <property type="match status" value="1"/>
</dbReference>
<dbReference type="InterPro" id="IPR005486">
    <property type="entry name" value="Glucokinase_regulatory_CS"/>
</dbReference>
<dbReference type="GO" id="GO:0046348">
    <property type="term" value="P:amino sugar catabolic process"/>
    <property type="evidence" value="ECO:0007669"/>
    <property type="project" value="InterPro"/>
</dbReference>
<keyword evidence="2 3" id="KW-0119">Carbohydrate metabolism</keyword>
<dbReference type="RefSeq" id="WP_184792891.1">
    <property type="nucleotide sequence ID" value="NZ_BONT01000086.1"/>
</dbReference>
<dbReference type="SUPFAM" id="SSF53697">
    <property type="entry name" value="SIS domain"/>
    <property type="match status" value="1"/>
</dbReference>
<evidence type="ECO:0000259" key="4">
    <source>
        <dbReference type="PROSITE" id="PS51464"/>
    </source>
</evidence>
<name>A0A841FR86_9ACTN</name>
<evidence type="ECO:0000256" key="2">
    <source>
        <dbReference type="ARBA" id="ARBA00023277"/>
    </source>
</evidence>
<comment type="pathway">
    <text evidence="3">Amino-sugar metabolism; N-acetylmuramate degradation.</text>
</comment>
<dbReference type="Pfam" id="PF20741">
    <property type="entry name" value="GKRP-like_C"/>
    <property type="match status" value="1"/>
</dbReference>
<comment type="function">
    <text evidence="3">Specifically catalyzes the cleavage of the D-lactyl ether substituent of MurNAc 6-phosphate, producing GlcNAc 6-phosphate and D-lactate.</text>
</comment>
<dbReference type="GO" id="GO:0016803">
    <property type="term" value="F:ether hydrolase activity"/>
    <property type="evidence" value="ECO:0007669"/>
    <property type="project" value="TreeGrafter"/>
</dbReference>
<comment type="miscellaneous">
    <text evidence="3">A lyase-type mechanism (elimination/hydration) is suggested for the cleavage of the lactyl ether bond of MurNAc 6-phosphate, with the formation of an alpha,beta-unsaturated aldehyde intermediate with (E)-stereochemistry, followed by the syn addition of water to give product.</text>
</comment>
<dbReference type="UniPathway" id="UPA00342"/>
<protein>
    <recommendedName>
        <fullName evidence="3">N-acetylmuramic acid 6-phosphate etherase</fullName>
        <shortName evidence="3">MurNAc-6-P etherase</shortName>
        <ecNumber evidence="3">4.2.1.126</ecNumber>
    </recommendedName>
    <alternativeName>
        <fullName evidence="3">N-acetylmuramic acid 6-phosphate hydrolase</fullName>
    </alternativeName>
    <alternativeName>
        <fullName evidence="3">N-acetylmuramic acid 6-phosphate lyase</fullName>
    </alternativeName>
</protein>
<organism evidence="5 6">
    <name type="scientific">Phytomonospora endophytica</name>
    <dbReference type="NCBI Taxonomy" id="714109"/>
    <lineage>
        <taxon>Bacteria</taxon>
        <taxon>Bacillati</taxon>
        <taxon>Actinomycetota</taxon>
        <taxon>Actinomycetes</taxon>
        <taxon>Micromonosporales</taxon>
        <taxon>Micromonosporaceae</taxon>
        <taxon>Phytomonospora</taxon>
    </lineage>
</organism>
<keyword evidence="6" id="KW-1185">Reference proteome</keyword>
<dbReference type="Pfam" id="PF22645">
    <property type="entry name" value="GKRP_SIS_N"/>
    <property type="match status" value="1"/>
</dbReference>
<feature type="domain" description="SIS" evidence="4">
    <location>
        <begin position="62"/>
        <end position="225"/>
    </location>
</feature>
<dbReference type="EMBL" id="JACHGT010000026">
    <property type="protein sequence ID" value="MBB6039811.1"/>
    <property type="molecule type" value="Genomic_DNA"/>
</dbReference>